<dbReference type="Proteomes" id="UP000019149">
    <property type="component" value="Unassembled WGS sequence"/>
</dbReference>
<dbReference type="InterPro" id="IPR022742">
    <property type="entry name" value="Hydrolase_4"/>
</dbReference>
<dbReference type="RefSeq" id="XP_024352833.1">
    <property type="nucleotide sequence ID" value="XM_024492700.1"/>
</dbReference>
<organism evidence="4 5">
    <name type="scientific">Echinococcus granulosus</name>
    <name type="common">Hydatid tapeworm</name>
    <dbReference type="NCBI Taxonomy" id="6210"/>
    <lineage>
        <taxon>Eukaryota</taxon>
        <taxon>Metazoa</taxon>
        <taxon>Spiralia</taxon>
        <taxon>Lophotrochozoa</taxon>
        <taxon>Platyhelminthes</taxon>
        <taxon>Cestoda</taxon>
        <taxon>Eucestoda</taxon>
        <taxon>Cyclophyllidea</taxon>
        <taxon>Taeniidae</taxon>
        <taxon>Echinococcus</taxon>
        <taxon>Echinococcus granulosus group</taxon>
    </lineage>
</organism>
<keyword evidence="1" id="KW-0472">Membrane</keyword>
<evidence type="ECO:0000259" key="2">
    <source>
        <dbReference type="Pfam" id="PF12146"/>
    </source>
</evidence>
<feature type="transmembrane region" description="Helical" evidence="1">
    <location>
        <begin position="83"/>
        <end position="105"/>
    </location>
</feature>
<evidence type="ECO:0000313" key="6">
    <source>
        <dbReference type="Proteomes" id="UP000492820"/>
    </source>
</evidence>
<sequence>MRVRRFARTMGSVFRYVMERFSRSNSPKYSFLSGDTNSANRCSNFNNSFNRLSLYRGLLAQHVPPLLCLFLTCLIATQPPSAWIGTCVLTTILITLLLFALVYFIESFFTFAPNIPDRSRFFTELPQFPTWRVVRLIAPPMGSGCNVTLKCFLILQEDPSKRAAAPTILFLHGNAGNIGHRLPIAKLLYDVCGANILLLEYRGFGYSNGQPNEYGIYSDAKVAFDYLASGADGDVDGRNIFIFGRSLGGAVAIDLSTRPGVVTHARGTILENTFSSIGGMSQALSRNVIGPLGKYCIPTALIHNRFESLKKLKTRNLDEGTKFLFISGAKDDLVPPVMMMQLASAWAANTGRSQDPETPWIFEDAQDFLHRGREGIVRIAEGNHGTTWMCDGFGDVVKRFVLLHGLSGSTPT</sequence>
<keyword evidence="5" id="KW-1185">Reference proteome</keyword>
<evidence type="ECO:0000256" key="1">
    <source>
        <dbReference type="SAM" id="Phobius"/>
    </source>
</evidence>
<dbReference type="Gene3D" id="3.40.50.1820">
    <property type="entry name" value="alpha/beta hydrolase"/>
    <property type="match status" value="1"/>
</dbReference>
<dbReference type="PANTHER" id="PTHR12277:SF81">
    <property type="entry name" value="PROTEIN ABHD13"/>
    <property type="match status" value="1"/>
</dbReference>
<dbReference type="KEGG" id="egl:EGR_03451"/>
<evidence type="ECO:0000313" key="3">
    <source>
        <dbReference type="EMBL" id="CDS22628.1"/>
    </source>
</evidence>
<dbReference type="PANTHER" id="PTHR12277">
    <property type="entry name" value="ALPHA/BETA HYDROLASE DOMAIN-CONTAINING PROTEIN"/>
    <property type="match status" value="1"/>
</dbReference>
<dbReference type="OrthoDB" id="6275295at2759"/>
<dbReference type="OMA" id="IAQVFYK"/>
<dbReference type="InterPro" id="IPR029058">
    <property type="entry name" value="AB_hydrolase_fold"/>
</dbReference>
<dbReference type="GO" id="GO:0016020">
    <property type="term" value="C:membrane"/>
    <property type="evidence" value="ECO:0007669"/>
    <property type="project" value="TreeGrafter"/>
</dbReference>
<dbReference type="SUPFAM" id="SSF53474">
    <property type="entry name" value="alpha/beta-Hydrolases"/>
    <property type="match status" value="1"/>
</dbReference>
<dbReference type="EMBL" id="APAU02000018">
    <property type="protein sequence ID" value="EUB61637.1"/>
    <property type="molecule type" value="Genomic_DNA"/>
</dbReference>
<dbReference type="GO" id="GO:0008474">
    <property type="term" value="F:palmitoyl-(protein) hydrolase activity"/>
    <property type="evidence" value="ECO:0007669"/>
    <property type="project" value="TreeGrafter"/>
</dbReference>
<name>U6JLF6_ECHGR</name>
<reference evidence="3 6" key="2">
    <citation type="journal article" date="2013" name="Nature">
        <title>The genomes of four tapeworm species reveal adaptations to parasitism.</title>
        <authorList>
            <person name="Tsai I.J."/>
            <person name="Zarowiecki M."/>
            <person name="Holroyd N."/>
            <person name="Garciarrubio A."/>
            <person name="Sanchez-Flores A."/>
            <person name="Brooks K.L."/>
            <person name="Tracey A."/>
            <person name="Bobes R.J."/>
            <person name="Fragoso G."/>
            <person name="Sciutto E."/>
            <person name="Aslett M."/>
            <person name="Beasley H."/>
            <person name="Bennett H.M."/>
            <person name="Cai J."/>
            <person name="Camicia F."/>
            <person name="Clark R."/>
            <person name="Cucher M."/>
            <person name="De Silva N."/>
            <person name="Day T.A."/>
            <person name="Deplazes P."/>
            <person name="Estrada K."/>
            <person name="Fernandez C."/>
            <person name="Holland P.W."/>
            <person name="Hou J."/>
            <person name="Hu S."/>
            <person name="Huckvale T."/>
            <person name="Hung S.S."/>
            <person name="Kamenetzky L."/>
            <person name="Keane J.A."/>
            <person name="Kiss F."/>
            <person name="Koziol U."/>
            <person name="Lambert O."/>
            <person name="Liu K."/>
            <person name="Luo X."/>
            <person name="Luo Y."/>
            <person name="Macchiaroli N."/>
            <person name="Nichol S."/>
            <person name="Paps J."/>
            <person name="Parkinson J."/>
            <person name="Pouchkina-Stantcheva N."/>
            <person name="Riddiford N."/>
            <person name="Rosenzvit M."/>
            <person name="Salinas G."/>
            <person name="Wasmuth J.D."/>
            <person name="Zamanian M."/>
            <person name="Zheng Y."/>
            <person name="Cai X."/>
            <person name="Soberon X."/>
            <person name="Olson P.D."/>
            <person name="Laclette J.P."/>
            <person name="Brehm K."/>
            <person name="Berriman M."/>
            <person name="Garciarrubio A."/>
            <person name="Bobes R.J."/>
            <person name="Fragoso G."/>
            <person name="Sanchez-Flores A."/>
            <person name="Estrada K."/>
            <person name="Cevallos M.A."/>
            <person name="Morett E."/>
            <person name="Gonzalez V."/>
            <person name="Portillo T."/>
            <person name="Ochoa-Leyva A."/>
            <person name="Jose M.V."/>
            <person name="Sciutto E."/>
            <person name="Landa A."/>
            <person name="Jimenez L."/>
            <person name="Valdes V."/>
            <person name="Carrero J.C."/>
            <person name="Larralde C."/>
            <person name="Morales-Montor J."/>
            <person name="Limon-Lason J."/>
            <person name="Soberon X."/>
            <person name="Laclette J.P."/>
        </authorList>
    </citation>
    <scope>NUCLEOTIDE SEQUENCE [LARGE SCALE GENOMIC DNA]</scope>
</reference>
<dbReference type="Proteomes" id="UP000492820">
    <property type="component" value="Unassembled WGS sequence"/>
</dbReference>
<dbReference type="Pfam" id="PF12146">
    <property type="entry name" value="Hydrolase_4"/>
    <property type="match status" value="1"/>
</dbReference>
<dbReference type="AlphaFoldDB" id="U6JLF6"/>
<reference evidence="7" key="4">
    <citation type="submission" date="2020-10" db="UniProtKB">
        <authorList>
            <consortium name="WormBaseParasite"/>
        </authorList>
    </citation>
    <scope>IDENTIFICATION</scope>
</reference>
<dbReference type="WBParaSite" id="EgrG_001178900">
    <property type="protein sequence ID" value="EgrG_001178900"/>
    <property type="gene ID" value="EgrG_001178900"/>
</dbReference>
<dbReference type="CTD" id="36339166"/>
<accession>U6JLF6</accession>
<gene>
    <name evidence="4 7" type="ORF">EGR_03451</name>
    <name evidence="3" type="ORF">EgrG_001178900</name>
</gene>
<evidence type="ECO:0000313" key="5">
    <source>
        <dbReference type="Proteomes" id="UP000019149"/>
    </source>
</evidence>
<keyword evidence="4" id="KW-0378">Hydrolase</keyword>
<dbReference type="GeneID" id="36339166"/>
<evidence type="ECO:0000313" key="7">
    <source>
        <dbReference type="WBParaSite" id="EgrG_001178900"/>
    </source>
</evidence>
<keyword evidence="1" id="KW-1133">Transmembrane helix</keyword>
<reference evidence="4 5" key="1">
    <citation type="journal article" date="2013" name="Nat. Genet.">
        <title>The genome of the hydatid tapeworm Echinococcus granulosus.</title>
        <authorList>
            <person name="Zheng H."/>
            <person name="Zhang W."/>
            <person name="Zhang L."/>
            <person name="Zhang Z."/>
            <person name="Li J."/>
            <person name="Lu G."/>
            <person name="Zhu Y."/>
            <person name="Wang Y."/>
            <person name="Huang Y."/>
            <person name="Liu J."/>
            <person name="Kang H."/>
            <person name="Chen J."/>
            <person name="Wang L."/>
            <person name="Chen A."/>
            <person name="Yu S."/>
            <person name="Gao Z."/>
            <person name="Jin L."/>
            <person name="Gu W."/>
            <person name="Wang Z."/>
            <person name="Zhao L."/>
            <person name="Shi B."/>
            <person name="Wen H."/>
            <person name="Lin R."/>
            <person name="Jones M.K."/>
            <person name="Brejova B."/>
            <person name="Vinar T."/>
            <person name="Zhao G."/>
            <person name="McManus D.P."/>
            <person name="Chen Z."/>
            <person name="Zhou Y."/>
            <person name="Wang S."/>
        </authorList>
    </citation>
    <scope>NUCLEOTIDE SEQUENCE [LARGE SCALE GENOMIC DNA]</scope>
</reference>
<keyword evidence="1" id="KW-0812">Transmembrane</keyword>
<reference evidence="3" key="3">
    <citation type="submission" date="2014-06" db="EMBL/GenBank/DDBJ databases">
        <authorList>
            <person name="Aslett M."/>
        </authorList>
    </citation>
    <scope>NUCLEOTIDE SEQUENCE</scope>
</reference>
<proteinExistence type="predicted"/>
<dbReference type="EMBL" id="LK028587">
    <property type="protein sequence ID" value="CDS22628.1"/>
    <property type="molecule type" value="Genomic_DNA"/>
</dbReference>
<dbReference type="STRING" id="6210.U6JLF6"/>
<protein>
    <submittedName>
        <fullName evidence="3 7">Abhydrolase domain containing protein 13</fullName>
    </submittedName>
    <submittedName>
        <fullName evidence="4">Abhydrolase domain-containing protein</fullName>
    </submittedName>
</protein>
<evidence type="ECO:0000313" key="4">
    <source>
        <dbReference type="EMBL" id="EUB61637.1"/>
    </source>
</evidence>
<feature type="domain" description="Serine aminopeptidase S33" evidence="2">
    <location>
        <begin position="166"/>
        <end position="292"/>
    </location>
</feature>